<dbReference type="OrthoDB" id="886161at2"/>
<dbReference type="InterPro" id="IPR021254">
    <property type="entry name" value="DUF2806"/>
</dbReference>
<accession>A0A4Z0QIC2</accession>
<proteinExistence type="predicted"/>
<gene>
    <name evidence="1" type="ORF">E5K02_09905</name>
</gene>
<sequence length="367" mass="40196">MSDEENKSLINVKDLAGLSGPLTKLVETINNAGARVSDAVQCLANVLVLDKKRAENEAHRIRTVGAAETQTTTERAKAYMEFINGGQAQLQEMNFDGKEASAKLIGIPAEVKNLKQRVENRVMYENVLHQLNREAVQDFAAQALANEEDVSEEPVNPDWTARLFNISQEVSSEEMHALFGKILAGEIKKPGSFSLRTLEVVRNLTSNEAALLKKVAPFVCNSKGTGVLLTGLSDYDGEFLSRQGISHLDKVTLSDAGLLSAHDTVLASVTGPCRSGLALGNIAFIYEFDEEKKFTFKGLPLTSAGFNLFKLIVKDIEVNIEVIEEIGKKMFKAGVDRLSYGRVIGSTETGMLVEDNPTNLDYLKEVR</sequence>
<organism evidence="1 2">
    <name type="scientific">Hymenobacter metallicola</name>
    <dbReference type="NCBI Taxonomy" id="2563114"/>
    <lineage>
        <taxon>Bacteria</taxon>
        <taxon>Pseudomonadati</taxon>
        <taxon>Bacteroidota</taxon>
        <taxon>Cytophagia</taxon>
        <taxon>Cytophagales</taxon>
        <taxon>Hymenobacteraceae</taxon>
        <taxon>Hymenobacter</taxon>
    </lineage>
</organism>
<dbReference type="EMBL" id="SRMB01000001">
    <property type="protein sequence ID" value="TGE29750.1"/>
    <property type="molecule type" value="Genomic_DNA"/>
</dbReference>
<dbReference type="RefSeq" id="WP_135394499.1">
    <property type="nucleotide sequence ID" value="NZ_SRMB01000001.1"/>
</dbReference>
<evidence type="ECO:0000313" key="2">
    <source>
        <dbReference type="Proteomes" id="UP000298471"/>
    </source>
</evidence>
<dbReference type="Pfam" id="PF10987">
    <property type="entry name" value="DUF2806"/>
    <property type="match status" value="1"/>
</dbReference>
<comment type="caution">
    <text evidence="1">The sequence shown here is derived from an EMBL/GenBank/DDBJ whole genome shotgun (WGS) entry which is preliminary data.</text>
</comment>
<keyword evidence="2" id="KW-1185">Reference proteome</keyword>
<protein>
    <submittedName>
        <fullName evidence="1">DUF2806 domain-containing protein</fullName>
    </submittedName>
</protein>
<dbReference type="Proteomes" id="UP000298471">
    <property type="component" value="Unassembled WGS sequence"/>
</dbReference>
<evidence type="ECO:0000313" key="1">
    <source>
        <dbReference type="EMBL" id="TGE29750.1"/>
    </source>
</evidence>
<dbReference type="AlphaFoldDB" id="A0A4Z0QIC2"/>
<name>A0A4Z0QIC2_9BACT</name>
<reference evidence="1 2" key="1">
    <citation type="submission" date="2019-04" db="EMBL/GenBank/DDBJ databases">
        <authorList>
            <person name="Feng G."/>
            <person name="Zhang J."/>
            <person name="Zhu H."/>
        </authorList>
    </citation>
    <scope>NUCLEOTIDE SEQUENCE [LARGE SCALE GENOMIC DNA]</scope>
    <source>
        <strain evidence="1 2">9PBR-1</strain>
    </source>
</reference>